<reference evidence="2 3" key="1">
    <citation type="submission" date="2018-02" db="EMBL/GenBank/DDBJ databases">
        <title>The genomes of Aspergillus section Nigri reveals drivers in fungal speciation.</title>
        <authorList>
            <consortium name="DOE Joint Genome Institute"/>
            <person name="Vesth T.C."/>
            <person name="Nybo J."/>
            <person name="Theobald S."/>
            <person name="Brandl J."/>
            <person name="Frisvad J.C."/>
            <person name="Nielsen K.F."/>
            <person name="Lyhne E.K."/>
            <person name="Kogle M.E."/>
            <person name="Kuo A."/>
            <person name="Riley R."/>
            <person name="Clum A."/>
            <person name="Nolan M."/>
            <person name="Lipzen A."/>
            <person name="Salamov A."/>
            <person name="Henrissat B."/>
            <person name="Wiebenga A."/>
            <person name="De vries R.P."/>
            <person name="Grigoriev I.V."/>
            <person name="Mortensen U.H."/>
            <person name="Andersen M.R."/>
            <person name="Baker S.E."/>
        </authorList>
    </citation>
    <scope>NUCLEOTIDE SEQUENCE [LARGE SCALE GENOMIC DNA]</scope>
    <source>
        <strain evidence="2 3">CBS 313.89</strain>
    </source>
</reference>
<gene>
    <name evidence="2" type="ORF">BO72DRAFT_254390</name>
</gene>
<dbReference type="RefSeq" id="XP_040796993.1">
    <property type="nucleotide sequence ID" value="XM_040940070.1"/>
</dbReference>
<organism evidence="2 3">
    <name type="scientific">Aspergillus fijiensis CBS 313.89</name>
    <dbReference type="NCBI Taxonomy" id="1448319"/>
    <lineage>
        <taxon>Eukaryota</taxon>
        <taxon>Fungi</taxon>
        <taxon>Dikarya</taxon>
        <taxon>Ascomycota</taxon>
        <taxon>Pezizomycotina</taxon>
        <taxon>Eurotiomycetes</taxon>
        <taxon>Eurotiomycetidae</taxon>
        <taxon>Eurotiales</taxon>
        <taxon>Aspergillaceae</taxon>
        <taxon>Aspergillus</taxon>
    </lineage>
</organism>
<dbReference type="VEuPathDB" id="FungiDB:BO72DRAFT_254390"/>
<accession>A0A8G1RIZ5</accession>
<feature type="region of interest" description="Disordered" evidence="1">
    <location>
        <begin position="59"/>
        <end position="86"/>
    </location>
</feature>
<evidence type="ECO:0000313" key="3">
    <source>
        <dbReference type="Proteomes" id="UP000249789"/>
    </source>
</evidence>
<keyword evidence="3" id="KW-1185">Reference proteome</keyword>
<proteinExistence type="predicted"/>
<dbReference type="AlphaFoldDB" id="A0A8G1RIZ5"/>
<dbReference type="Proteomes" id="UP000249789">
    <property type="component" value="Unassembled WGS sequence"/>
</dbReference>
<evidence type="ECO:0000256" key="1">
    <source>
        <dbReference type="SAM" id="MobiDB-lite"/>
    </source>
</evidence>
<dbReference type="GeneID" id="63857403"/>
<protein>
    <submittedName>
        <fullName evidence="2">Uncharacterized protein</fullName>
    </submittedName>
</protein>
<name>A0A8G1RIZ5_9EURO</name>
<dbReference type="PROSITE" id="PS51257">
    <property type="entry name" value="PROKAR_LIPOPROTEIN"/>
    <property type="match status" value="1"/>
</dbReference>
<evidence type="ECO:0000313" key="2">
    <source>
        <dbReference type="EMBL" id="RAK72983.1"/>
    </source>
</evidence>
<sequence>MGERNQHEKVSDIERSAWPRFFLVANLCMMYGCMGDVQKQAKIDQEENRRRIYRLDHMKKKAKRTGTWRGKQVERPLCRQGSSQSG</sequence>
<dbReference type="EMBL" id="KZ824686">
    <property type="protein sequence ID" value="RAK72983.1"/>
    <property type="molecule type" value="Genomic_DNA"/>
</dbReference>